<evidence type="ECO:0000313" key="2">
    <source>
        <dbReference type="RefSeq" id="XP_052125523.1"/>
    </source>
</evidence>
<accession>A0A9C6X0K8</accession>
<dbReference type="KEGG" id="foc:127749808"/>
<dbReference type="AlphaFoldDB" id="A0A9C6X0K8"/>
<sequence>MRIRTLAGKFFCNLLQDTLITSPKQTTSVTKDISITSPDQPPSRKRDLRDVFKENIITENILSKYESTGILTEYDRGHIVERAVQYLLQLNPRPSHQEQALLAGKICHVFKFEETTSYYVAPSSTCKNATSKIPIKIQNIRYSLKKRMDGVPVKFDFSAHSNKDELTKLAGSCDKEDEDVLTALLALKHLNTDSWPDILKHWTATHRLRRQQLFEEIQGDNDSDPRYLEVEEYFEIYSILKAPNGYMLLCQVFAELYPGRENCLLALWENYCPSIISLVEEETAKNDSVTLELLSAVNKVKGDA</sequence>
<evidence type="ECO:0000313" key="1">
    <source>
        <dbReference type="Proteomes" id="UP000504606"/>
    </source>
</evidence>
<dbReference type="InterPro" id="IPR018524">
    <property type="entry name" value="DNA/RNA_endonuclease_AS"/>
</dbReference>
<protein>
    <submittedName>
        <fullName evidence="2">Uncharacterized protein LOC127749808</fullName>
    </submittedName>
</protein>
<name>A0A9C6X0K8_FRAOC</name>
<dbReference type="GeneID" id="127749808"/>
<dbReference type="OrthoDB" id="7698488at2759"/>
<dbReference type="RefSeq" id="XP_052125523.1">
    <property type="nucleotide sequence ID" value="XM_052269563.1"/>
</dbReference>
<dbReference type="GO" id="GO:0046872">
    <property type="term" value="F:metal ion binding"/>
    <property type="evidence" value="ECO:0007669"/>
    <property type="project" value="InterPro"/>
</dbReference>
<dbReference type="GO" id="GO:0003676">
    <property type="term" value="F:nucleic acid binding"/>
    <property type="evidence" value="ECO:0007669"/>
    <property type="project" value="InterPro"/>
</dbReference>
<dbReference type="GO" id="GO:0016787">
    <property type="term" value="F:hydrolase activity"/>
    <property type="evidence" value="ECO:0007669"/>
    <property type="project" value="InterPro"/>
</dbReference>
<keyword evidence="1" id="KW-1185">Reference proteome</keyword>
<gene>
    <name evidence="2" type="primary">LOC127749808</name>
</gene>
<dbReference type="PROSITE" id="PS01070">
    <property type="entry name" value="NUCLEASE_NON_SPEC"/>
    <property type="match status" value="1"/>
</dbReference>
<dbReference type="Proteomes" id="UP000504606">
    <property type="component" value="Unplaced"/>
</dbReference>
<organism evidence="1 2">
    <name type="scientific">Frankliniella occidentalis</name>
    <name type="common">Western flower thrips</name>
    <name type="synonym">Euthrips occidentalis</name>
    <dbReference type="NCBI Taxonomy" id="133901"/>
    <lineage>
        <taxon>Eukaryota</taxon>
        <taxon>Metazoa</taxon>
        <taxon>Ecdysozoa</taxon>
        <taxon>Arthropoda</taxon>
        <taxon>Hexapoda</taxon>
        <taxon>Insecta</taxon>
        <taxon>Pterygota</taxon>
        <taxon>Neoptera</taxon>
        <taxon>Paraneoptera</taxon>
        <taxon>Thysanoptera</taxon>
        <taxon>Terebrantia</taxon>
        <taxon>Thripoidea</taxon>
        <taxon>Thripidae</taxon>
        <taxon>Frankliniella</taxon>
    </lineage>
</organism>
<proteinExistence type="predicted"/>
<reference evidence="2" key="1">
    <citation type="submission" date="2025-08" db="UniProtKB">
        <authorList>
            <consortium name="RefSeq"/>
        </authorList>
    </citation>
    <scope>IDENTIFICATION</scope>
    <source>
        <tissue evidence="2">Whole organism</tissue>
    </source>
</reference>